<dbReference type="EMBL" id="JABERL010000056">
    <property type="protein sequence ID" value="NNH78816.1"/>
    <property type="molecule type" value="Genomic_DNA"/>
</dbReference>
<dbReference type="AlphaFoldDB" id="A0A7Y2WBV1"/>
<evidence type="ECO:0000259" key="2">
    <source>
        <dbReference type="SMART" id="SM00318"/>
    </source>
</evidence>
<feature type="transmembrane region" description="Helical" evidence="1">
    <location>
        <begin position="191"/>
        <end position="217"/>
    </location>
</feature>
<name>A0A7Y2WBV1_9GAMM</name>
<dbReference type="RefSeq" id="WP_171541011.1">
    <property type="nucleotide sequence ID" value="NZ_JABERL010000056.1"/>
</dbReference>
<proteinExistence type="predicted"/>
<evidence type="ECO:0000256" key="1">
    <source>
        <dbReference type="SAM" id="Phobius"/>
    </source>
</evidence>
<feature type="domain" description="TNase-like" evidence="2">
    <location>
        <begin position="20"/>
        <end position="140"/>
    </location>
</feature>
<dbReference type="SMART" id="SM00318">
    <property type="entry name" value="SNc"/>
    <property type="match status" value="1"/>
</dbReference>
<accession>A0A7Y2WBV1</accession>
<organism evidence="3 4">
    <name type="scientific">Acinetobacter terrae</name>
    <dbReference type="NCBI Taxonomy" id="2731247"/>
    <lineage>
        <taxon>Bacteria</taxon>
        <taxon>Pseudomonadati</taxon>
        <taxon>Pseudomonadota</taxon>
        <taxon>Gammaproteobacteria</taxon>
        <taxon>Moraxellales</taxon>
        <taxon>Moraxellaceae</taxon>
        <taxon>Acinetobacter</taxon>
        <taxon>Acinetobacter Taxon 24</taxon>
    </lineage>
</organism>
<dbReference type="SUPFAM" id="SSF50199">
    <property type="entry name" value="Staphylococcal nuclease"/>
    <property type="match status" value="1"/>
</dbReference>
<reference evidence="3 4" key="1">
    <citation type="submission" date="2020-04" db="EMBL/GenBank/DDBJ databases">
        <title>Acinetobacter Taxon 24.</title>
        <authorList>
            <person name="Nemec A."/>
            <person name="Radolfova-Krizova L."/>
            <person name="Higgins P.G."/>
            <person name="Spanelova P."/>
        </authorList>
    </citation>
    <scope>NUCLEOTIDE SEQUENCE [LARGE SCALE GENOMIC DNA]</scope>
    <source>
        <strain evidence="3 4">ANC 5380</strain>
    </source>
</reference>
<evidence type="ECO:0000313" key="4">
    <source>
        <dbReference type="Proteomes" id="UP000569202"/>
    </source>
</evidence>
<gene>
    <name evidence="3" type="ORF">HLH17_14420</name>
</gene>
<dbReference type="InterPro" id="IPR016071">
    <property type="entry name" value="Staphylococal_nuclease_OB-fold"/>
</dbReference>
<protein>
    <recommendedName>
        <fullName evidence="2">TNase-like domain-containing protein</fullName>
    </recommendedName>
</protein>
<dbReference type="InterPro" id="IPR035437">
    <property type="entry name" value="SNase_OB-fold_sf"/>
</dbReference>
<comment type="caution">
    <text evidence="3">The sequence shown here is derived from an EMBL/GenBank/DDBJ whole genome shotgun (WGS) entry which is preliminary data.</text>
</comment>
<keyword evidence="1" id="KW-0472">Membrane</keyword>
<dbReference type="Proteomes" id="UP000569202">
    <property type="component" value="Unassembled WGS sequence"/>
</dbReference>
<evidence type="ECO:0000313" key="3">
    <source>
        <dbReference type="EMBL" id="NNH78816.1"/>
    </source>
</evidence>
<sequence>MNKKVLIFAMGFIASSQIYADFKGSIIEVLDGGRVVVHSNTKDVVVKLNSIATPFPNQSLYSQSRQVAEHILLGRDVTVITNENTSQNCINGELISNGINLNESLLYTGFAWLHNKESAPVRYLDIERQNEVAQKGLFKPESRFQFNSVPLVGQHMVDNCMVVTNRTPIDAQYLFVAERDKYGFGYSIRAIVIGVFLGLVALIGLFWIDNLGLNLGLSKHFKPKKKKGDDSDGFS</sequence>
<dbReference type="Gene3D" id="2.40.50.90">
    <property type="match status" value="1"/>
</dbReference>
<keyword evidence="1" id="KW-1133">Transmembrane helix</keyword>
<keyword evidence="1" id="KW-0812">Transmembrane</keyword>